<proteinExistence type="predicted"/>
<evidence type="ECO:0000259" key="3">
    <source>
        <dbReference type="PROSITE" id="PS51781"/>
    </source>
</evidence>
<organism evidence="4 5">
    <name type="scientific">Bacillus changyiensis</name>
    <dbReference type="NCBI Taxonomy" id="3004103"/>
    <lineage>
        <taxon>Bacteria</taxon>
        <taxon>Bacillati</taxon>
        <taxon>Bacillota</taxon>
        <taxon>Bacilli</taxon>
        <taxon>Bacillales</taxon>
        <taxon>Bacillaceae</taxon>
        <taxon>Bacillus</taxon>
    </lineage>
</organism>
<dbReference type="InterPro" id="IPR003646">
    <property type="entry name" value="SH3-like_bac-type"/>
</dbReference>
<dbReference type="InterPro" id="IPR017293">
    <property type="entry name" value="N-acetylmuramoyl-L-ala_amidase"/>
</dbReference>
<evidence type="ECO:0000313" key="4">
    <source>
        <dbReference type="EMBL" id="MDA7027657.1"/>
    </source>
</evidence>
<dbReference type="Gene3D" id="2.30.30.40">
    <property type="entry name" value="SH3 Domains"/>
    <property type="match status" value="3"/>
</dbReference>
<name>A0ABT4X6C6_9BACI</name>
<feature type="domain" description="SH3b" evidence="3">
    <location>
        <begin position="145"/>
        <end position="208"/>
    </location>
</feature>
<dbReference type="SMART" id="SM00646">
    <property type="entry name" value="Ami_3"/>
    <property type="match status" value="1"/>
</dbReference>
<dbReference type="EC" id="3.5.1.28" evidence="4"/>
<evidence type="ECO:0000256" key="2">
    <source>
        <dbReference type="ARBA" id="ARBA00023316"/>
    </source>
</evidence>
<dbReference type="PANTHER" id="PTHR30404:SF7">
    <property type="entry name" value="CELL WALL AMIDASE LYTH-RELATED"/>
    <property type="match status" value="1"/>
</dbReference>
<dbReference type="Pfam" id="PF08239">
    <property type="entry name" value="SH3_3"/>
    <property type="match status" value="3"/>
</dbReference>
<keyword evidence="1 4" id="KW-0378">Hydrolase</keyword>
<comment type="caution">
    <text evidence="4">The sequence shown here is derived from an EMBL/GenBank/DDBJ whole genome shotgun (WGS) entry which is preliminary data.</text>
</comment>
<dbReference type="PROSITE" id="PS51781">
    <property type="entry name" value="SH3B"/>
    <property type="match status" value="3"/>
</dbReference>
<dbReference type="InterPro" id="IPR050695">
    <property type="entry name" value="N-acetylmuramoyl_amidase_3"/>
</dbReference>
<dbReference type="Gene3D" id="3.40.630.40">
    <property type="entry name" value="Zn-dependent exopeptidases"/>
    <property type="match status" value="1"/>
</dbReference>
<evidence type="ECO:0000256" key="1">
    <source>
        <dbReference type="ARBA" id="ARBA00022801"/>
    </source>
</evidence>
<feature type="domain" description="SH3b" evidence="3">
    <location>
        <begin position="78"/>
        <end position="140"/>
    </location>
</feature>
<evidence type="ECO:0000313" key="5">
    <source>
        <dbReference type="Proteomes" id="UP001211894"/>
    </source>
</evidence>
<gene>
    <name evidence="4" type="ORF">PJ311_13800</name>
</gene>
<protein>
    <submittedName>
        <fullName evidence="4">N-acetylmuramoyl-L-alanine amidase</fullName>
        <ecNumber evidence="4">3.5.1.28</ecNumber>
    </submittedName>
</protein>
<dbReference type="SUPFAM" id="SSF53187">
    <property type="entry name" value="Zn-dependent exopeptidases"/>
    <property type="match status" value="1"/>
</dbReference>
<reference evidence="4 5" key="1">
    <citation type="submission" date="2023-01" db="EMBL/GenBank/DDBJ databases">
        <title>Bacillus changyiensis sp. nov., isolated from a coastal deposit.</title>
        <authorList>
            <person name="Xiao G."/>
            <person name="Lai Q."/>
            <person name="Hu Z."/>
            <person name="Shao Z."/>
        </authorList>
    </citation>
    <scope>NUCLEOTIDE SEQUENCE [LARGE SCALE GENOMIC DNA]</scope>
    <source>
        <strain evidence="4 5">CLL-7-23</strain>
    </source>
</reference>
<dbReference type="SMART" id="SM00287">
    <property type="entry name" value="SH3b"/>
    <property type="match status" value="3"/>
</dbReference>
<feature type="domain" description="SH3b" evidence="3">
    <location>
        <begin position="1"/>
        <end position="59"/>
    </location>
</feature>
<keyword evidence="2" id="KW-0961">Cell wall biogenesis/degradation</keyword>
<dbReference type="PIRSF" id="PIRSF037846">
    <property type="entry name" value="Autolysin_YrvJ_prd"/>
    <property type="match status" value="1"/>
</dbReference>
<dbReference type="PANTHER" id="PTHR30404">
    <property type="entry name" value="N-ACETYLMURAMOYL-L-ALANINE AMIDASE"/>
    <property type="match status" value="1"/>
</dbReference>
<dbReference type="CDD" id="cd02696">
    <property type="entry name" value="MurNAc-LAA"/>
    <property type="match status" value="1"/>
</dbReference>
<dbReference type="GO" id="GO:0008745">
    <property type="term" value="F:N-acetylmuramoyl-L-alanine amidase activity"/>
    <property type="evidence" value="ECO:0007669"/>
    <property type="project" value="UniProtKB-EC"/>
</dbReference>
<sequence length="397" mass="44150">MAHDEVNVRSAPKLDSEIISVISQNDSYPILEEKSNWIQIELNDGQTGWVMSKLIKKSEEADSDDNSMTTSDPVLKDKRVGTVGVSTLYVRSSASQQAPIIATLKRNYIITITNERNGWYEIDFNGQTGWVGSQYIINENSEPGSTQETIIIHDDTNIRSEPTTTSLIVKRAKNGEVFPISAKKDNWYEITLANGTSAYVASWVVQTSNQAISNMDSGSVQHKTIVIDAGHGGYDSGTIGTQGTLEKSLTLKTAKLLEKKLKDAGANVYMTRDDNFFVSLQSRVAISHQWHADAFISIHFDSFTNSSVRGNTAYYYSTIKDQKLAADIQSEIEKQSSLPSRGVLFGDYFVLRENKQPAALFELGYLSHPQEEAIVSTNDYHERVTEAILSGLEDYFN</sequence>
<accession>A0ABT4X6C6</accession>
<dbReference type="Pfam" id="PF01520">
    <property type="entry name" value="Amidase_3"/>
    <property type="match status" value="1"/>
</dbReference>
<dbReference type="EMBL" id="JAQKAB010000009">
    <property type="protein sequence ID" value="MDA7027657.1"/>
    <property type="molecule type" value="Genomic_DNA"/>
</dbReference>
<dbReference type="Proteomes" id="UP001211894">
    <property type="component" value="Unassembled WGS sequence"/>
</dbReference>
<keyword evidence="5" id="KW-1185">Reference proteome</keyword>
<dbReference type="RefSeq" id="WP_271341486.1">
    <property type="nucleotide sequence ID" value="NZ_JAQKAB010000009.1"/>
</dbReference>
<dbReference type="InterPro" id="IPR002508">
    <property type="entry name" value="MurNAc-LAA_cat"/>
</dbReference>